<evidence type="ECO:0000313" key="3">
    <source>
        <dbReference type="Proteomes" id="UP000478052"/>
    </source>
</evidence>
<name>A0A6G0YV30_APHCR</name>
<dbReference type="AlphaFoldDB" id="A0A6G0YV30"/>
<dbReference type="OrthoDB" id="5919401at2759"/>
<dbReference type="PANTHER" id="PTHR14974:SF3">
    <property type="entry name" value="SIMILAR TO RIKEN CDNA 1700025G04 GENE"/>
    <property type="match status" value="1"/>
</dbReference>
<feature type="region of interest" description="Disordered" evidence="1">
    <location>
        <begin position="77"/>
        <end position="96"/>
    </location>
</feature>
<evidence type="ECO:0000313" key="2">
    <source>
        <dbReference type="EMBL" id="KAF0761644.1"/>
    </source>
</evidence>
<accession>A0A6G0YV30</accession>
<dbReference type="Pfam" id="PF15389">
    <property type="entry name" value="DUF4612"/>
    <property type="match status" value="1"/>
</dbReference>
<comment type="caution">
    <text evidence="2">The sequence shown here is derived from an EMBL/GenBank/DDBJ whole genome shotgun (WGS) entry which is preliminary data.</text>
</comment>
<dbReference type="EMBL" id="VUJU01002333">
    <property type="protein sequence ID" value="KAF0761644.1"/>
    <property type="molecule type" value="Genomic_DNA"/>
</dbReference>
<protein>
    <submittedName>
        <fullName evidence="2">Uncharacterized protein</fullName>
    </submittedName>
</protein>
<sequence>MGCGPSHFGISYSRKTKKKKNKHKESVYLKLKFLINNYLFLDDEKSEGSAYENHVEEQIQLTSTPSVNNLCDMSEMDDSSPLHQRMSGPQSSTSLFVNPQLSSSQLNFFRMLDEKIEMGADYTQTIEEQRLEKIHRTHALLMEWERARIRNSPKPCSNSRSRFLRNPRQPNFRVSHSVVQFDQEQGAFHTELI</sequence>
<keyword evidence="3" id="KW-1185">Reference proteome</keyword>
<feature type="compositionally biased region" description="Polar residues" evidence="1">
    <location>
        <begin position="87"/>
        <end position="96"/>
    </location>
</feature>
<evidence type="ECO:0000256" key="1">
    <source>
        <dbReference type="SAM" id="MobiDB-lite"/>
    </source>
</evidence>
<dbReference type="Proteomes" id="UP000478052">
    <property type="component" value="Unassembled WGS sequence"/>
</dbReference>
<proteinExistence type="predicted"/>
<organism evidence="2 3">
    <name type="scientific">Aphis craccivora</name>
    <name type="common">Cowpea aphid</name>
    <dbReference type="NCBI Taxonomy" id="307492"/>
    <lineage>
        <taxon>Eukaryota</taxon>
        <taxon>Metazoa</taxon>
        <taxon>Ecdysozoa</taxon>
        <taxon>Arthropoda</taxon>
        <taxon>Hexapoda</taxon>
        <taxon>Insecta</taxon>
        <taxon>Pterygota</taxon>
        <taxon>Neoptera</taxon>
        <taxon>Paraneoptera</taxon>
        <taxon>Hemiptera</taxon>
        <taxon>Sternorrhyncha</taxon>
        <taxon>Aphidomorpha</taxon>
        <taxon>Aphidoidea</taxon>
        <taxon>Aphididae</taxon>
        <taxon>Aphidini</taxon>
        <taxon>Aphis</taxon>
        <taxon>Aphis</taxon>
    </lineage>
</organism>
<gene>
    <name evidence="2" type="ORF">FWK35_00005964</name>
</gene>
<reference evidence="2 3" key="1">
    <citation type="submission" date="2019-08" db="EMBL/GenBank/DDBJ databases">
        <title>Whole genome of Aphis craccivora.</title>
        <authorList>
            <person name="Voronova N.V."/>
            <person name="Shulinski R.S."/>
            <person name="Bandarenka Y.V."/>
            <person name="Zhorov D.G."/>
            <person name="Warner D."/>
        </authorList>
    </citation>
    <scope>NUCLEOTIDE SEQUENCE [LARGE SCALE GENOMIC DNA]</scope>
    <source>
        <strain evidence="2">180601</strain>
        <tissue evidence="2">Whole Body</tissue>
    </source>
</reference>
<dbReference type="PANTHER" id="PTHR14974">
    <property type="entry name" value="SIMILAR TO RIKEN CDNA 1700025G04 GENE"/>
    <property type="match status" value="1"/>
</dbReference>
<dbReference type="InterPro" id="IPR027967">
    <property type="entry name" value="DUF4612"/>
</dbReference>